<protein>
    <submittedName>
        <fullName evidence="2">Peptidase S1 domain-containing protein</fullName>
    </submittedName>
</protein>
<organism evidence="1 2">
    <name type="scientific">Panagrolaimus sp. ES5</name>
    <dbReference type="NCBI Taxonomy" id="591445"/>
    <lineage>
        <taxon>Eukaryota</taxon>
        <taxon>Metazoa</taxon>
        <taxon>Ecdysozoa</taxon>
        <taxon>Nematoda</taxon>
        <taxon>Chromadorea</taxon>
        <taxon>Rhabditida</taxon>
        <taxon>Tylenchina</taxon>
        <taxon>Panagrolaimomorpha</taxon>
        <taxon>Panagrolaimoidea</taxon>
        <taxon>Panagrolaimidae</taxon>
        <taxon>Panagrolaimus</taxon>
    </lineage>
</organism>
<dbReference type="Proteomes" id="UP000887579">
    <property type="component" value="Unplaced"/>
</dbReference>
<name>A0AC34FPT0_9BILA</name>
<evidence type="ECO:0000313" key="2">
    <source>
        <dbReference type="WBParaSite" id="ES5_v2.g19376.t1"/>
    </source>
</evidence>
<reference evidence="2" key="1">
    <citation type="submission" date="2022-11" db="UniProtKB">
        <authorList>
            <consortium name="WormBaseParasite"/>
        </authorList>
    </citation>
    <scope>IDENTIFICATION</scope>
</reference>
<sequence>MPIYIAAKAPQFLSTLEISGFGKQQPNKQNNVLLYGEVNVEKVDENTILVEGGAGGSKGDSGGPLVDENGDLVGVLMRGQADPTAHYPLVTLAVNLNGKEVTKFLKKHLPPSSFKSNGVC</sequence>
<proteinExistence type="predicted"/>
<evidence type="ECO:0000313" key="1">
    <source>
        <dbReference type="Proteomes" id="UP000887579"/>
    </source>
</evidence>
<dbReference type="WBParaSite" id="ES5_v2.g19376.t1">
    <property type="protein sequence ID" value="ES5_v2.g19376.t1"/>
    <property type="gene ID" value="ES5_v2.g19376"/>
</dbReference>
<accession>A0AC34FPT0</accession>